<name>A0AA88Y1S5_PINIB</name>
<dbReference type="AlphaFoldDB" id="A0AA88Y1S5"/>
<accession>A0AA88Y1S5</accession>
<evidence type="ECO:0000256" key="1">
    <source>
        <dbReference type="SAM" id="Coils"/>
    </source>
</evidence>
<dbReference type="EMBL" id="VSWD01000008">
    <property type="protein sequence ID" value="KAK3095938.1"/>
    <property type="molecule type" value="Genomic_DNA"/>
</dbReference>
<feature type="region of interest" description="Disordered" evidence="2">
    <location>
        <begin position="157"/>
        <end position="181"/>
    </location>
</feature>
<evidence type="ECO:0000256" key="2">
    <source>
        <dbReference type="SAM" id="MobiDB-lite"/>
    </source>
</evidence>
<dbReference type="Proteomes" id="UP001186944">
    <property type="component" value="Unassembled WGS sequence"/>
</dbReference>
<keyword evidence="4" id="KW-1185">Reference proteome</keyword>
<sequence length="181" mass="20643">MSNPIQTSANPDLAKDIVDRLANIEASLKKVEKLDSIEKNIDLISKKIENIDIRVKTTEEKFEKNGNEIGREQGHRPRAIVAKFTSFKQRETVRKSGPKQKGKRYGINEQFPKDVMDRRCSLLPIFRDAKRQGKEAKLVVDKLYVSGRRVYPRINRERNMSQSIGMDLDTNDTAGAGANRD</sequence>
<protein>
    <submittedName>
        <fullName evidence="3">Uncharacterized protein</fullName>
    </submittedName>
</protein>
<organism evidence="3 4">
    <name type="scientific">Pinctada imbricata</name>
    <name type="common">Atlantic pearl-oyster</name>
    <name type="synonym">Pinctada martensii</name>
    <dbReference type="NCBI Taxonomy" id="66713"/>
    <lineage>
        <taxon>Eukaryota</taxon>
        <taxon>Metazoa</taxon>
        <taxon>Spiralia</taxon>
        <taxon>Lophotrochozoa</taxon>
        <taxon>Mollusca</taxon>
        <taxon>Bivalvia</taxon>
        <taxon>Autobranchia</taxon>
        <taxon>Pteriomorphia</taxon>
        <taxon>Pterioida</taxon>
        <taxon>Pterioidea</taxon>
        <taxon>Pteriidae</taxon>
        <taxon>Pinctada</taxon>
    </lineage>
</organism>
<proteinExistence type="predicted"/>
<gene>
    <name evidence="3" type="ORF">FSP39_021057</name>
</gene>
<feature type="coiled-coil region" evidence="1">
    <location>
        <begin position="14"/>
        <end position="54"/>
    </location>
</feature>
<reference evidence="3" key="1">
    <citation type="submission" date="2019-08" db="EMBL/GenBank/DDBJ databases">
        <title>The improved chromosome-level genome for the pearl oyster Pinctada fucata martensii using PacBio sequencing and Hi-C.</title>
        <authorList>
            <person name="Zheng Z."/>
        </authorList>
    </citation>
    <scope>NUCLEOTIDE SEQUENCE</scope>
    <source>
        <strain evidence="3">ZZ-2019</strain>
        <tissue evidence="3">Adductor muscle</tissue>
    </source>
</reference>
<evidence type="ECO:0000313" key="4">
    <source>
        <dbReference type="Proteomes" id="UP001186944"/>
    </source>
</evidence>
<evidence type="ECO:0000313" key="3">
    <source>
        <dbReference type="EMBL" id="KAK3095938.1"/>
    </source>
</evidence>
<comment type="caution">
    <text evidence="3">The sequence shown here is derived from an EMBL/GenBank/DDBJ whole genome shotgun (WGS) entry which is preliminary data.</text>
</comment>
<keyword evidence="1" id="KW-0175">Coiled coil</keyword>